<organism evidence="2 3">
    <name type="scientific">Sphaerosporella brunnea</name>
    <dbReference type="NCBI Taxonomy" id="1250544"/>
    <lineage>
        <taxon>Eukaryota</taxon>
        <taxon>Fungi</taxon>
        <taxon>Dikarya</taxon>
        <taxon>Ascomycota</taxon>
        <taxon>Pezizomycotina</taxon>
        <taxon>Pezizomycetes</taxon>
        <taxon>Pezizales</taxon>
        <taxon>Pyronemataceae</taxon>
        <taxon>Sphaerosporella</taxon>
    </lineage>
</organism>
<evidence type="ECO:0000313" key="3">
    <source>
        <dbReference type="Proteomes" id="UP000326924"/>
    </source>
</evidence>
<evidence type="ECO:0000256" key="1">
    <source>
        <dbReference type="SAM" id="MobiDB-lite"/>
    </source>
</evidence>
<feature type="region of interest" description="Disordered" evidence="1">
    <location>
        <begin position="348"/>
        <end position="371"/>
    </location>
</feature>
<name>A0A5J5EXH4_9PEZI</name>
<accession>A0A5J5EXH4</accession>
<dbReference type="InParanoid" id="A0A5J5EXH4"/>
<keyword evidence="3" id="KW-1185">Reference proteome</keyword>
<protein>
    <submittedName>
        <fullName evidence="2">Uncharacterized protein</fullName>
    </submittedName>
</protein>
<feature type="compositionally biased region" description="Basic residues" evidence="1">
    <location>
        <begin position="351"/>
        <end position="360"/>
    </location>
</feature>
<comment type="caution">
    <text evidence="2">The sequence shown here is derived from an EMBL/GenBank/DDBJ whole genome shotgun (WGS) entry which is preliminary data.</text>
</comment>
<sequence>MSLPDLTAGLSDSQIRRALRGRWKSVYLRALKITIEPANPRPEYPPLRDSSSLYAPNELYERLLRSVIADPAFPLAALEFSPDDARHRLSLRCLNVVQMGAKLWPFVYLHRLIDYICCLVHSFPRFGVQIISQTDRAIDDVIGVPLGVKHPFVSISPDGLLRFQHTARHQEFALPLMSVLELREQGHRRPQARRYGDGFIVANLLALAQTQVRLLSGLTKAIPTVIAIRSRLRPSSSEEPPAPIQEYPVYVVYTTEISRRYARHLSALQEPPEDVTVRRSRDYDPSVIADMQELASELTALCPRLVAAIVDALGGEDRARARWMDIERERMQQRAADEAYWDAAFREQERRRRQRRQRRARQAEEEERVAD</sequence>
<reference evidence="2 3" key="1">
    <citation type="submission" date="2019-09" db="EMBL/GenBank/DDBJ databases">
        <title>Draft genome of the ectomycorrhizal ascomycete Sphaerosporella brunnea.</title>
        <authorList>
            <consortium name="DOE Joint Genome Institute"/>
            <person name="Benucci G.M."/>
            <person name="Marozzi G."/>
            <person name="Antonielli L."/>
            <person name="Sanchez S."/>
            <person name="Marco P."/>
            <person name="Wang X."/>
            <person name="Falini L.B."/>
            <person name="Barry K."/>
            <person name="Haridas S."/>
            <person name="Lipzen A."/>
            <person name="Labutti K."/>
            <person name="Grigoriev I.V."/>
            <person name="Murat C."/>
            <person name="Martin F."/>
            <person name="Albertini E."/>
            <person name="Donnini D."/>
            <person name="Bonito G."/>
        </authorList>
    </citation>
    <scope>NUCLEOTIDE SEQUENCE [LARGE SCALE GENOMIC DNA]</scope>
    <source>
        <strain evidence="2 3">Sb_GMNB300</strain>
    </source>
</reference>
<proteinExistence type="predicted"/>
<evidence type="ECO:0000313" key="2">
    <source>
        <dbReference type="EMBL" id="KAA8906855.1"/>
    </source>
</evidence>
<dbReference type="EMBL" id="VXIS01000084">
    <property type="protein sequence ID" value="KAA8906855.1"/>
    <property type="molecule type" value="Genomic_DNA"/>
</dbReference>
<gene>
    <name evidence="2" type="ORF">FN846DRAFT_906801</name>
</gene>
<dbReference type="AlphaFoldDB" id="A0A5J5EXH4"/>
<dbReference type="Proteomes" id="UP000326924">
    <property type="component" value="Unassembled WGS sequence"/>
</dbReference>